<sequence length="343" mass="39221">MFTRLAQGVNSVLQELSGEESHDGSSPSQDVVAPEAPAEATAVAEEDTLERLAHTEQLVVQLKEMIRERDSQLASTQRQLKEEKEAGDVRLTKLKLQAKARMAALTKQIAELKGQEVAGSTQSPDSSLTMAPGMEEELQQLKLRLQEEESVSRTLREQLEASEQRLREKEEGHAEQVRVLQAVVCEKDVRFQEQIQKHEEELLKVTTQAQNDTELQQALGAAQRRTEELEEMVRSRSQVVEMLQQELNSADQQKQILTSQFRQMEQELTEARRQAEEQLMEARRQVEEQMTEARRQVEEQLMEARRQVEEERQQWVQEADSARAELASLRERLEAAASGRKKG</sequence>
<comment type="caution">
    <text evidence="3">The sequence shown here is derived from an EMBL/GenBank/DDBJ whole genome shotgun (WGS) entry which is preliminary data.</text>
</comment>
<dbReference type="InterPro" id="IPR026202">
    <property type="entry name" value="GOLGB1"/>
</dbReference>
<evidence type="ECO:0000313" key="4">
    <source>
        <dbReference type="Proteomes" id="UP001044222"/>
    </source>
</evidence>
<feature type="compositionally biased region" description="Low complexity" evidence="2">
    <location>
        <begin position="30"/>
        <end position="40"/>
    </location>
</feature>
<feature type="coiled-coil region" evidence="1">
    <location>
        <begin position="66"/>
        <end position="176"/>
    </location>
</feature>
<dbReference type="AlphaFoldDB" id="A0A9D3RW78"/>
<proteinExistence type="predicted"/>
<dbReference type="PANTHER" id="PTHR18887:SF2">
    <property type="entry name" value="GOLGIN SUBFAMILY B MEMBER 1"/>
    <property type="match status" value="1"/>
</dbReference>
<name>A0A9D3RW78_ANGAN</name>
<dbReference type="PANTHER" id="PTHR18887">
    <property type="entry name" value="GOLGI-ASSOCIATED PROTEIN GCP360-RELATED"/>
    <property type="match status" value="1"/>
</dbReference>
<organism evidence="3 4">
    <name type="scientific">Anguilla anguilla</name>
    <name type="common">European freshwater eel</name>
    <name type="synonym">Muraena anguilla</name>
    <dbReference type="NCBI Taxonomy" id="7936"/>
    <lineage>
        <taxon>Eukaryota</taxon>
        <taxon>Metazoa</taxon>
        <taxon>Chordata</taxon>
        <taxon>Craniata</taxon>
        <taxon>Vertebrata</taxon>
        <taxon>Euteleostomi</taxon>
        <taxon>Actinopterygii</taxon>
        <taxon>Neopterygii</taxon>
        <taxon>Teleostei</taxon>
        <taxon>Anguilliformes</taxon>
        <taxon>Anguillidae</taxon>
        <taxon>Anguilla</taxon>
    </lineage>
</organism>
<dbReference type="GO" id="GO:0016020">
    <property type="term" value="C:membrane"/>
    <property type="evidence" value="ECO:0007669"/>
    <property type="project" value="TreeGrafter"/>
</dbReference>
<accession>A0A9D3RW78</accession>
<reference evidence="3" key="1">
    <citation type="submission" date="2021-01" db="EMBL/GenBank/DDBJ databases">
        <title>A chromosome-scale assembly of European eel, Anguilla anguilla.</title>
        <authorList>
            <person name="Henkel C."/>
            <person name="Jong-Raadsen S.A."/>
            <person name="Dufour S."/>
            <person name="Weltzien F.-A."/>
            <person name="Palstra A.P."/>
            <person name="Pelster B."/>
            <person name="Spaink H.P."/>
            <person name="Van Den Thillart G.E."/>
            <person name="Jansen H."/>
            <person name="Zahm M."/>
            <person name="Klopp C."/>
            <person name="Cedric C."/>
            <person name="Louis A."/>
            <person name="Berthelot C."/>
            <person name="Parey E."/>
            <person name="Roest Crollius H."/>
            <person name="Montfort J."/>
            <person name="Robinson-Rechavi M."/>
            <person name="Bucao C."/>
            <person name="Bouchez O."/>
            <person name="Gislard M."/>
            <person name="Lluch J."/>
            <person name="Milhes M."/>
            <person name="Lampietro C."/>
            <person name="Lopez Roques C."/>
            <person name="Donnadieu C."/>
            <person name="Braasch I."/>
            <person name="Desvignes T."/>
            <person name="Postlethwait J."/>
            <person name="Bobe J."/>
            <person name="Guiguen Y."/>
            <person name="Dirks R."/>
        </authorList>
    </citation>
    <scope>NUCLEOTIDE SEQUENCE</scope>
    <source>
        <strain evidence="3">Tag_6206</strain>
        <tissue evidence="3">Liver</tissue>
    </source>
</reference>
<feature type="region of interest" description="Disordered" evidence="2">
    <location>
        <begin position="1"/>
        <end position="40"/>
    </location>
</feature>
<evidence type="ECO:0000313" key="3">
    <source>
        <dbReference type="EMBL" id="KAG5845894.1"/>
    </source>
</evidence>
<dbReference type="GO" id="GO:0005801">
    <property type="term" value="C:cis-Golgi network"/>
    <property type="evidence" value="ECO:0007669"/>
    <property type="project" value="TreeGrafter"/>
</dbReference>
<keyword evidence="1" id="KW-0175">Coiled coil</keyword>
<dbReference type="EMBL" id="JAFIRN010000007">
    <property type="protein sequence ID" value="KAG5845894.1"/>
    <property type="molecule type" value="Genomic_DNA"/>
</dbReference>
<protein>
    <submittedName>
        <fullName evidence="3">Uncharacterized protein</fullName>
    </submittedName>
</protein>
<feature type="coiled-coil region" evidence="1">
    <location>
        <begin position="240"/>
        <end position="339"/>
    </location>
</feature>
<gene>
    <name evidence="3" type="ORF">ANANG_G00144020</name>
</gene>
<dbReference type="Proteomes" id="UP001044222">
    <property type="component" value="Chromosome 7"/>
</dbReference>
<dbReference type="GO" id="GO:0005793">
    <property type="term" value="C:endoplasmic reticulum-Golgi intermediate compartment"/>
    <property type="evidence" value="ECO:0007669"/>
    <property type="project" value="TreeGrafter"/>
</dbReference>
<evidence type="ECO:0000256" key="1">
    <source>
        <dbReference type="SAM" id="Coils"/>
    </source>
</evidence>
<keyword evidence="4" id="KW-1185">Reference proteome</keyword>
<evidence type="ECO:0000256" key="2">
    <source>
        <dbReference type="SAM" id="MobiDB-lite"/>
    </source>
</evidence>